<comment type="caution">
    <text evidence="1">The sequence shown here is derived from an EMBL/GenBank/DDBJ whole genome shotgun (WGS) entry which is preliminary data.</text>
</comment>
<organism evidence="1 2">
    <name type="scientific">Rhodobacter lacus</name>
    <dbReference type="NCBI Taxonomy" id="1641972"/>
    <lineage>
        <taxon>Bacteria</taxon>
        <taxon>Pseudomonadati</taxon>
        <taxon>Pseudomonadota</taxon>
        <taxon>Alphaproteobacteria</taxon>
        <taxon>Rhodobacterales</taxon>
        <taxon>Rhodobacter group</taxon>
        <taxon>Rhodobacter</taxon>
    </lineage>
</organism>
<evidence type="ECO:0000313" key="1">
    <source>
        <dbReference type="EMBL" id="MFD2174411.1"/>
    </source>
</evidence>
<proteinExistence type="predicted"/>
<dbReference type="PROSITE" id="PS51257">
    <property type="entry name" value="PROKAR_LIPOPROTEIN"/>
    <property type="match status" value="1"/>
</dbReference>
<protein>
    <submittedName>
        <fullName evidence="1">Uncharacterized protein</fullName>
    </submittedName>
</protein>
<sequence length="43" mass="4627">MLQLRGGRRLLTTQEAAMKLVLVFGLVLLVSACGDSVPLVPFI</sequence>
<dbReference type="EMBL" id="JBHUIX010000011">
    <property type="protein sequence ID" value="MFD2174411.1"/>
    <property type="molecule type" value="Genomic_DNA"/>
</dbReference>
<keyword evidence="2" id="KW-1185">Reference proteome</keyword>
<evidence type="ECO:0000313" key="2">
    <source>
        <dbReference type="Proteomes" id="UP001597413"/>
    </source>
</evidence>
<gene>
    <name evidence="1" type="ORF">ACFSM0_09945</name>
</gene>
<reference evidence="2" key="1">
    <citation type="journal article" date="2019" name="Int. J. Syst. Evol. Microbiol.">
        <title>The Global Catalogue of Microorganisms (GCM) 10K type strain sequencing project: providing services to taxonomists for standard genome sequencing and annotation.</title>
        <authorList>
            <consortium name="The Broad Institute Genomics Platform"/>
            <consortium name="The Broad Institute Genome Sequencing Center for Infectious Disease"/>
            <person name="Wu L."/>
            <person name="Ma J."/>
        </authorList>
    </citation>
    <scope>NUCLEOTIDE SEQUENCE [LARGE SCALE GENOMIC DNA]</scope>
    <source>
        <strain evidence="2">CCUG 55131</strain>
    </source>
</reference>
<accession>A0ABW5A972</accession>
<name>A0ABW5A972_9RHOB</name>
<dbReference type="Proteomes" id="UP001597413">
    <property type="component" value="Unassembled WGS sequence"/>
</dbReference>
<dbReference type="RefSeq" id="WP_377389872.1">
    <property type="nucleotide sequence ID" value="NZ_JBHUIX010000011.1"/>
</dbReference>